<protein>
    <submittedName>
        <fullName evidence="1">Uncharacterized protein</fullName>
    </submittedName>
</protein>
<dbReference type="AlphaFoldDB" id="A0A369AIB2"/>
<evidence type="ECO:0000313" key="2">
    <source>
        <dbReference type="Proteomes" id="UP000253034"/>
    </source>
</evidence>
<comment type="caution">
    <text evidence="1">The sequence shown here is derived from an EMBL/GenBank/DDBJ whole genome shotgun (WGS) entry which is preliminary data.</text>
</comment>
<gene>
    <name evidence="1" type="ORF">DFR58_14717</name>
</gene>
<dbReference type="Proteomes" id="UP000253034">
    <property type="component" value="Unassembled WGS sequence"/>
</dbReference>
<organism evidence="1 2">
    <name type="scientific">Anaerobacterium chartisolvens</name>
    <dbReference type="NCBI Taxonomy" id="1297424"/>
    <lineage>
        <taxon>Bacteria</taxon>
        <taxon>Bacillati</taxon>
        <taxon>Bacillota</taxon>
        <taxon>Clostridia</taxon>
        <taxon>Eubacteriales</taxon>
        <taxon>Oscillospiraceae</taxon>
        <taxon>Anaerobacterium</taxon>
    </lineage>
</organism>
<sequence length="181" mass="20917">MAESLGCCRAGQEHSVKEVYISAFHQFFKVFRKQKNGFSCELSCDEANILSTVFNDNGIPFENDISMLRCHNFNRRGSIIDEAPCNSRAVVELCGQEYNVLNFNGYLIRENHAERICLSFRNKKFKSRVEIVSLQHVTPAKYRYRTELRREAGTEKGDTPVLTPRSKPYKQITLSEYMRST</sequence>
<proteinExistence type="predicted"/>
<name>A0A369AIB2_9FIRM</name>
<evidence type="ECO:0000313" key="1">
    <source>
        <dbReference type="EMBL" id="RCX07897.1"/>
    </source>
</evidence>
<reference evidence="1 2" key="1">
    <citation type="submission" date="2018-07" db="EMBL/GenBank/DDBJ databases">
        <title>Genomic Encyclopedia of Type Strains, Phase IV (KMG-IV): sequencing the most valuable type-strain genomes for metagenomic binning, comparative biology and taxonomic classification.</title>
        <authorList>
            <person name="Goeker M."/>
        </authorList>
    </citation>
    <scope>NUCLEOTIDE SEQUENCE [LARGE SCALE GENOMIC DNA]</scope>
    <source>
        <strain evidence="1 2">DSM 27016</strain>
    </source>
</reference>
<dbReference type="RefSeq" id="WP_114300341.1">
    <property type="nucleotide sequence ID" value="NZ_QPJT01000047.1"/>
</dbReference>
<dbReference type="EMBL" id="QPJT01000047">
    <property type="protein sequence ID" value="RCX07897.1"/>
    <property type="molecule type" value="Genomic_DNA"/>
</dbReference>
<keyword evidence="2" id="KW-1185">Reference proteome</keyword>
<accession>A0A369AIB2</accession>